<feature type="region of interest" description="Disordered" evidence="3">
    <location>
        <begin position="492"/>
        <end position="528"/>
    </location>
</feature>
<sequence>MVGSIILSLLATISFLVQPSIQQKDPLKDFCRRFGHQTALIDNKLFIDGGLINWNPLDQNPINYTNTNLLYADITVNNQGMPQEYQNLTKPAQVPSVSGGTLWPDTVNKKFYLYGGEFQSSPASFSMWSYDALYNNWTSVNPDPTQSSIQRASFGASTVAQDRGLGYWYGGWLSNLTVPVWGPQPLALSNMLTYDMVNNVWTNSSGPDSIGRAEGIMLEIPISDGGMLVYFGGVQTPSNNGTWVGQPLDTIFLYDIAGGKWYTQKATGDVPDMRRRFCGGAVWAADQSSYNIYLYGGASMPPNTSGFDDIYILSIPSFTWIKWYPTAPGAAYPHHSLTCNVINGDQMIVMGGTFPNASTCDAPGVYGFHNMDLGKQNPDNAKWYQFQNNKTSYQVPSEIVAVVGGDGSGSATKKAPDAGFGNPDLSVYMTRKASAASTRTATRAIPKSTGTSKGGSSSHTGAIIGGAVAGGVIVLVLVSLLVFCCLKRRKTQAPQQEYQQNPQNPHEAYQHTDPYNPSPHHGYIPVYQHGSQQNPVQLPANEQTYMAAPAELSAHDDVGVMPKPYQAVHQEKEPEYSYSSTSPHQSPPQQSPPMVTPQQYFPPPSNSPAPAYNSPGHSPGQGAYPQQASHYTTPSPPNQYGQPHYTPNSASPSGFVPSPIGNPPQQHHY</sequence>
<protein>
    <recommendedName>
        <fullName evidence="8">Cell wall anchored protein</fullName>
    </recommendedName>
</protein>
<dbReference type="GO" id="GO:0019760">
    <property type="term" value="P:glucosinolate metabolic process"/>
    <property type="evidence" value="ECO:0007669"/>
    <property type="project" value="UniProtKB-ARBA"/>
</dbReference>
<evidence type="ECO:0008006" key="8">
    <source>
        <dbReference type="Google" id="ProtNLM"/>
    </source>
</evidence>
<keyword evidence="4" id="KW-0812">Transmembrane</keyword>
<feature type="compositionally biased region" description="Polar residues" evidence="3">
    <location>
        <begin position="624"/>
        <end position="652"/>
    </location>
</feature>
<dbReference type="SUPFAM" id="SSF50965">
    <property type="entry name" value="Galactose oxidase, central domain"/>
    <property type="match status" value="1"/>
</dbReference>
<feature type="compositionally biased region" description="Low complexity" evidence="3">
    <location>
        <begin position="492"/>
        <end position="505"/>
    </location>
</feature>
<gene>
    <name evidence="6" type="ORF">BT63DRAFT_151080</name>
</gene>
<keyword evidence="2" id="KW-0408">Iron</keyword>
<dbReference type="InterPro" id="IPR011043">
    <property type="entry name" value="Gal_Oxase/kelch_b-propeller"/>
</dbReference>
<dbReference type="Proteomes" id="UP000799302">
    <property type="component" value="Unassembled WGS sequence"/>
</dbReference>
<feature type="transmembrane region" description="Helical" evidence="4">
    <location>
        <begin position="462"/>
        <end position="486"/>
    </location>
</feature>
<dbReference type="Gene3D" id="2.120.10.80">
    <property type="entry name" value="Kelch-type beta propeller"/>
    <property type="match status" value="2"/>
</dbReference>
<feature type="region of interest" description="Disordered" evidence="3">
    <location>
        <begin position="438"/>
        <end position="458"/>
    </location>
</feature>
<dbReference type="OrthoDB" id="10251809at2759"/>
<dbReference type="InterPro" id="IPR015915">
    <property type="entry name" value="Kelch-typ_b-propeller"/>
</dbReference>
<feature type="compositionally biased region" description="Pro residues" evidence="3">
    <location>
        <begin position="585"/>
        <end position="607"/>
    </location>
</feature>
<reference evidence="6" key="1">
    <citation type="journal article" date="2020" name="Stud. Mycol.">
        <title>101 Dothideomycetes genomes: a test case for predicting lifestyles and emergence of pathogens.</title>
        <authorList>
            <person name="Haridas S."/>
            <person name="Albert R."/>
            <person name="Binder M."/>
            <person name="Bloem J."/>
            <person name="Labutti K."/>
            <person name="Salamov A."/>
            <person name="Andreopoulos B."/>
            <person name="Baker S."/>
            <person name="Barry K."/>
            <person name="Bills G."/>
            <person name="Bluhm B."/>
            <person name="Cannon C."/>
            <person name="Castanera R."/>
            <person name="Culley D."/>
            <person name="Daum C."/>
            <person name="Ezra D."/>
            <person name="Gonzalez J."/>
            <person name="Henrissat B."/>
            <person name="Kuo A."/>
            <person name="Liang C."/>
            <person name="Lipzen A."/>
            <person name="Lutzoni F."/>
            <person name="Magnuson J."/>
            <person name="Mondo S."/>
            <person name="Nolan M."/>
            <person name="Ohm R."/>
            <person name="Pangilinan J."/>
            <person name="Park H.-J."/>
            <person name="Ramirez L."/>
            <person name="Alfaro M."/>
            <person name="Sun H."/>
            <person name="Tritt A."/>
            <person name="Yoshinaga Y."/>
            <person name="Zwiers L.-H."/>
            <person name="Turgeon B."/>
            <person name="Goodwin S."/>
            <person name="Spatafora J."/>
            <person name="Crous P."/>
            <person name="Grigoriev I."/>
        </authorList>
    </citation>
    <scope>NUCLEOTIDE SEQUENCE</scope>
    <source>
        <strain evidence="6">CBS 115976</strain>
    </source>
</reference>
<keyword evidence="1" id="KW-0677">Repeat</keyword>
<evidence type="ECO:0000313" key="6">
    <source>
        <dbReference type="EMBL" id="KAF2673245.1"/>
    </source>
</evidence>
<keyword evidence="4" id="KW-1133">Transmembrane helix</keyword>
<name>A0A6A6ULS9_9PEZI</name>
<keyword evidence="4" id="KW-0472">Membrane</keyword>
<dbReference type="AlphaFoldDB" id="A0A6A6ULS9"/>
<evidence type="ECO:0000256" key="5">
    <source>
        <dbReference type="SAM" id="SignalP"/>
    </source>
</evidence>
<dbReference type="PANTHER" id="PTHR47435">
    <property type="entry name" value="KELCH REPEAT PROTEIN (AFU_ORTHOLOGUE AFUA_5G12780)"/>
    <property type="match status" value="1"/>
</dbReference>
<keyword evidence="5" id="KW-0732">Signal</keyword>
<evidence type="ECO:0000313" key="7">
    <source>
        <dbReference type="Proteomes" id="UP000799302"/>
    </source>
</evidence>
<evidence type="ECO:0000256" key="2">
    <source>
        <dbReference type="ARBA" id="ARBA00023004"/>
    </source>
</evidence>
<feature type="chain" id="PRO_5025608564" description="Cell wall anchored protein" evidence="5">
    <location>
        <begin position="23"/>
        <end position="669"/>
    </location>
</feature>
<proteinExistence type="predicted"/>
<accession>A0A6A6ULS9</accession>
<keyword evidence="7" id="KW-1185">Reference proteome</keyword>
<organism evidence="6 7">
    <name type="scientific">Microthyrium microscopicum</name>
    <dbReference type="NCBI Taxonomy" id="703497"/>
    <lineage>
        <taxon>Eukaryota</taxon>
        <taxon>Fungi</taxon>
        <taxon>Dikarya</taxon>
        <taxon>Ascomycota</taxon>
        <taxon>Pezizomycotina</taxon>
        <taxon>Dothideomycetes</taxon>
        <taxon>Dothideomycetes incertae sedis</taxon>
        <taxon>Microthyriales</taxon>
        <taxon>Microthyriaceae</taxon>
        <taxon>Microthyrium</taxon>
    </lineage>
</organism>
<feature type="signal peptide" evidence="5">
    <location>
        <begin position="1"/>
        <end position="22"/>
    </location>
</feature>
<feature type="region of interest" description="Disordered" evidence="3">
    <location>
        <begin position="569"/>
        <end position="669"/>
    </location>
</feature>
<evidence type="ECO:0000256" key="1">
    <source>
        <dbReference type="ARBA" id="ARBA00022737"/>
    </source>
</evidence>
<dbReference type="EMBL" id="MU004231">
    <property type="protein sequence ID" value="KAF2673245.1"/>
    <property type="molecule type" value="Genomic_DNA"/>
</dbReference>
<dbReference type="PANTHER" id="PTHR47435:SF4">
    <property type="entry name" value="KELCH REPEAT PROTEIN (AFU_ORTHOLOGUE AFUA_5G12780)"/>
    <property type="match status" value="1"/>
</dbReference>
<evidence type="ECO:0000256" key="3">
    <source>
        <dbReference type="SAM" id="MobiDB-lite"/>
    </source>
</evidence>
<evidence type="ECO:0000256" key="4">
    <source>
        <dbReference type="SAM" id="Phobius"/>
    </source>
</evidence>